<name>A0AAD7MDN4_9AGAR</name>
<feature type="region of interest" description="Disordered" evidence="1">
    <location>
        <begin position="358"/>
        <end position="393"/>
    </location>
</feature>
<dbReference type="EMBL" id="JARKIB010000395">
    <property type="protein sequence ID" value="KAJ7711485.1"/>
    <property type="molecule type" value="Genomic_DNA"/>
</dbReference>
<organism evidence="2 3">
    <name type="scientific">Mycena metata</name>
    <dbReference type="NCBI Taxonomy" id="1033252"/>
    <lineage>
        <taxon>Eukaryota</taxon>
        <taxon>Fungi</taxon>
        <taxon>Dikarya</taxon>
        <taxon>Basidiomycota</taxon>
        <taxon>Agaricomycotina</taxon>
        <taxon>Agaricomycetes</taxon>
        <taxon>Agaricomycetidae</taxon>
        <taxon>Agaricales</taxon>
        <taxon>Marasmiineae</taxon>
        <taxon>Mycenaceae</taxon>
        <taxon>Mycena</taxon>
    </lineage>
</organism>
<comment type="caution">
    <text evidence="2">The sequence shown here is derived from an EMBL/GenBank/DDBJ whole genome shotgun (WGS) entry which is preliminary data.</text>
</comment>
<accession>A0AAD7MDN4</accession>
<gene>
    <name evidence="2" type="ORF">B0H16DRAFT_1480329</name>
</gene>
<protein>
    <submittedName>
        <fullName evidence="2">Uncharacterized protein</fullName>
    </submittedName>
</protein>
<dbReference type="AlphaFoldDB" id="A0AAD7MDN4"/>
<feature type="region of interest" description="Disordered" evidence="1">
    <location>
        <begin position="64"/>
        <end position="90"/>
    </location>
</feature>
<feature type="compositionally biased region" description="Pro residues" evidence="1">
    <location>
        <begin position="68"/>
        <end position="78"/>
    </location>
</feature>
<dbReference type="Proteomes" id="UP001215598">
    <property type="component" value="Unassembled WGS sequence"/>
</dbReference>
<keyword evidence="3" id="KW-1185">Reference proteome</keyword>
<evidence type="ECO:0000256" key="1">
    <source>
        <dbReference type="SAM" id="MobiDB-lite"/>
    </source>
</evidence>
<evidence type="ECO:0000313" key="2">
    <source>
        <dbReference type="EMBL" id="KAJ7711485.1"/>
    </source>
</evidence>
<feature type="compositionally biased region" description="Basic and acidic residues" evidence="1">
    <location>
        <begin position="358"/>
        <end position="367"/>
    </location>
</feature>
<sequence>MSSYLPSLPALQYQSPLARTSARKSLSMGDMRRPASLSAESINAVAQLHQEVLVRETQDQQFVQSVPPHFPGSPPPPSSAADSDAASTWSDAPSAHLTISNLGALAMPESPIMTVRSTPTLPMAIAFYPNAIIHRVYLVPHITMSQDDKDTLRIETRYRWENRCHEHLSQMEQNSTYVVAKEPIIVWLNAKENVFELRSRPWKLLGPGDKRECFGLLVGNWRLTEKRERRTKWGTKKHHRHKEWVYTLIENVETEEETYLRMPARHYDPPSLAMRITASWRKLSSLIAPTLLPLYPLRPAISSTRYIHERNEYVFLLLKARPFGFFGGPECLGTGMLFCSPRMCYAKNVWHKIIGSKEKQPESERSQFESNGLSRSKSCQLESGEKSQLDRSQ</sequence>
<feature type="compositionally biased region" description="Basic and acidic residues" evidence="1">
    <location>
        <begin position="383"/>
        <end position="393"/>
    </location>
</feature>
<evidence type="ECO:0000313" key="3">
    <source>
        <dbReference type="Proteomes" id="UP001215598"/>
    </source>
</evidence>
<feature type="compositionally biased region" description="Polar residues" evidence="1">
    <location>
        <begin position="368"/>
        <end position="381"/>
    </location>
</feature>
<reference evidence="2" key="1">
    <citation type="submission" date="2023-03" db="EMBL/GenBank/DDBJ databases">
        <title>Massive genome expansion in bonnet fungi (Mycena s.s.) driven by repeated elements and novel gene families across ecological guilds.</title>
        <authorList>
            <consortium name="Lawrence Berkeley National Laboratory"/>
            <person name="Harder C.B."/>
            <person name="Miyauchi S."/>
            <person name="Viragh M."/>
            <person name="Kuo A."/>
            <person name="Thoen E."/>
            <person name="Andreopoulos B."/>
            <person name="Lu D."/>
            <person name="Skrede I."/>
            <person name="Drula E."/>
            <person name="Henrissat B."/>
            <person name="Morin E."/>
            <person name="Kohler A."/>
            <person name="Barry K."/>
            <person name="LaButti K."/>
            <person name="Morin E."/>
            <person name="Salamov A."/>
            <person name="Lipzen A."/>
            <person name="Mereny Z."/>
            <person name="Hegedus B."/>
            <person name="Baldrian P."/>
            <person name="Stursova M."/>
            <person name="Weitz H."/>
            <person name="Taylor A."/>
            <person name="Grigoriev I.V."/>
            <person name="Nagy L.G."/>
            <person name="Martin F."/>
            <person name="Kauserud H."/>
        </authorList>
    </citation>
    <scope>NUCLEOTIDE SEQUENCE</scope>
    <source>
        <strain evidence="2">CBHHK182m</strain>
    </source>
</reference>
<feature type="compositionally biased region" description="Low complexity" evidence="1">
    <location>
        <begin position="79"/>
        <end position="90"/>
    </location>
</feature>
<proteinExistence type="predicted"/>